<keyword evidence="4" id="KW-1185">Reference proteome</keyword>
<evidence type="ECO:0000259" key="2">
    <source>
        <dbReference type="Pfam" id="PF07589"/>
    </source>
</evidence>
<name>A0ABU5U8D0_9CYAN</name>
<evidence type="ECO:0000313" key="4">
    <source>
        <dbReference type="Proteomes" id="UP001301728"/>
    </source>
</evidence>
<dbReference type="NCBIfam" id="TIGR02595">
    <property type="entry name" value="PEP_CTERM"/>
    <property type="match status" value="1"/>
</dbReference>
<keyword evidence="1" id="KW-0732">Signal</keyword>
<gene>
    <name evidence="3" type="ORF">VB854_29670</name>
</gene>
<feature type="domain" description="Ice-binding protein C-terminal" evidence="2">
    <location>
        <begin position="177"/>
        <end position="201"/>
    </location>
</feature>
<dbReference type="InterPro" id="IPR013424">
    <property type="entry name" value="Ice-binding_C"/>
</dbReference>
<protein>
    <submittedName>
        <fullName evidence="3">PEP-CTERM sorting domain-containing protein</fullName>
    </submittedName>
</protein>
<organism evidence="3 4">
    <name type="scientific">Limnoraphis robusta CCNP1315</name>
    <dbReference type="NCBI Taxonomy" id="3110306"/>
    <lineage>
        <taxon>Bacteria</taxon>
        <taxon>Bacillati</taxon>
        <taxon>Cyanobacteriota</taxon>
        <taxon>Cyanophyceae</taxon>
        <taxon>Oscillatoriophycideae</taxon>
        <taxon>Oscillatoriales</taxon>
        <taxon>Sirenicapillariaceae</taxon>
        <taxon>Limnoraphis</taxon>
    </lineage>
</organism>
<proteinExistence type="predicted"/>
<dbReference type="RefSeq" id="WP_323275570.1">
    <property type="nucleotide sequence ID" value="NZ_JAYGHT010000200.1"/>
</dbReference>
<evidence type="ECO:0000313" key="3">
    <source>
        <dbReference type="EMBL" id="MEA5523107.1"/>
    </source>
</evidence>
<feature type="signal peptide" evidence="1">
    <location>
        <begin position="1"/>
        <end position="30"/>
    </location>
</feature>
<reference evidence="3 4" key="1">
    <citation type="submission" date="2023-12" db="EMBL/GenBank/DDBJ databases">
        <title>Baltic Sea Cyanobacteria.</title>
        <authorList>
            <person name="Delbaje E."/>
            <person name="Fewer D.P."/>
            <person name="Shishido T.K."/>
        </authorList>
    </citation>
    <scope>NUCLEOTIDE SEQUENCE [LARGE SCALE GENOMIC DNA]</scope>
    <source>
        <strain evidence="3 4">CCNP 1315</strain>
    </source>
</reference>
<feature type="chain" id="PRO_5046393998" evidence="1">
    <location>
        <begin position="31"/>
        <end position="202"/>
    </location>
</feature>
<sequence>MNVRVVTRYAVVALSAVFACGAVDVSPVEAANLRKFDFSGLFTTAPSFDFTVDDLTVNVTANAEDGTGQVRRTSGGLGVFDGRGWGREIDAAGGIETLFLDFGEKVSLVSATFGFVDSNDTFNLFVENNPLLVGMDIPDSNVFDFSSFDSKQISAQTFSFTANLRSDYSLQSITVATVPEPTTVFALMAVGGLGSLALKRKS</sequence>
<dbReference type="EMBL" id="JAYGHT010000200">
    <property type="protein sequence ID" value="MEA5523107.1"/>
    <property type="molecule type" value="Genomic_DNA"/>
</dbReference>
<dbReference type="Proteomes" id="UP001301728">
    <property type="component" value="Unassembled WGS sequence"/>
</dbReference>
<dbReference type="PROSITE" id="PS51257">
    <property type="entry name" value="PROKAR_LIPOPROTEIN"/>
    <property type="match status" value="1"/>
</dbReference>
<evidence type="ECO:0000256" key="1">
    <source>
        <dbReference type="SAM" id="SignalP"/>
    </source>
</evidence>
<dbReference type="Pfam" id="PF07589">
    <property type="entry name" value="PEP-CTERM"/>
    <property type="match status" value="1"/>
</dbReference>
<comment type="caution">
    <text evidence="3">The sequence shown here is derived from an EMBL/GenBank/DDBJ whole genome shotgun (WGS) entry which is preliminary data.</text>
</comment>
<accession>A0ABU5U8D0</accession>